<organism evidence="1 2">
    <name type="scientific">Haematococcus lacustris</name>
    <name type="common">Green alga</name>
    <name type="synonym">Haematococcus pluvialis</name>
    <dbReference type="NCBI Taxonomy" id="44745"/>
    <lineage>
        <taxon>Eukaryota</taxon>
        <taxon>Viridiplantae</taxon>
        <taxon>Chlorophyta</taxon>
        <taxon>core chlorophytes</taxon>
        <taxon>Chlorophyceae</taxon>
        <taxon>CS clade</taxon>
        <taxon>Chlamydomonadales</taxon>
        <taxon>Haematococcaceae</taxon>
        <taxon>Haematococcus</taxon>
    </lineage>
</organism>
<dbReference type="EMBL" id="BLLF01001709">
    <property type="protein sequence ID" value="GFH20848.1"/>
    <property type="molecule type" value="Genomic_DNA"/>
</dbReference>
<comment type="caution">
    <text evidence="1">The sequence shown here is derived from an EMBL/GenBank/DDBJ whole genome shotgun (WGS) entry which is preliminary data.</text>
</comment>
<sequence>MTTVAHGRYGPEHANYYGRSYRMDLNDFSKNRLVNDAAYQRVQASMTGIQNLRERPGLAMESTIVHGANDSLQQLTDREAVASLQSLHRISQYHNLHASKAISA</sequence>
<evidence type="ECO:0000313" key="1">
    <source>
        <dbReference type="EMBL" id="GFH20848.1"/>
    </source>
</evidence>
<gene>
    <name evidence="1" type="ORF">HaLaN_18041</name>
</gene>
<evidence type="ECO:0000313" key="2">
    <source>
        <dbReference type="Proteomes" id="UP000485058"/>
    </source>
</evidence>
<keyword evidence="2" id="KW-1185">Reference proteome</keyword>
<proteinExistence type="predicted"/>
<dbReference type="AlphaFoldDB" id="A0A699ZR21"/>
<reference evidence="1 2" key="1">
    <citation type="submission" date="2020-02" db="EMBL/GenBank/DDBJ databases">
        <title>Draft genome sequence of Haematococcus lacustris strain NIES-144.</title>
        <authorList>
            <person name="Morimoto D."/>
            <person name="Nakagawa S."/>
            <person name="Yoshida T."/>
            <person name="Sawayama S."/>
        </authorList>
    </citation>
    <scope>NUCLEOTIDE SEQUENCE [LARGE SCALE GENOMIC DNA]</scope>
    <source>
        <strain evidence="1 2">NIES-144</strain>
    </source>
</reference>
<dbReference type="Proteomes" id="UP000485058">
    <property type="component" value="Unassembled WGS sequence"/>
</dbReference>
<protein>
    <submittedName>
        <fullName evidence="1">Uncharacterized protein</fullName>
    </submittedName>
</protein>
<accession>A0A699ZR21</accession>
<name>A0A699ZR21_HAELA</name>